<dbReference type="VEuPathDB" id="FungiDB:BD410DRAFT_842345"/>
<protein>
    <submittedName>
        <fullName evidence="1">Uncharacterized protein</fullName>
    </submittedName>
</protein>
<evidence type="ECO:0000313" key="1">
    <source>
        <dbReference type="EMBL" id="TDL19089.1"/>
    </source>
</evidence>
<evidence type="ECO:0000313" key="2">
    <source>
        <dbReference type="Proteomes" id="UP000294933"/>
    </source>
</evidence>
<keyword evidence="2" id="KW-1185">Reference proteome</keyword>
<sequence length="116" mass="12554">MTAKGTIGNWLTVLVGVSNPLTINLINRLVLNLRRVSHIQEGNAPTFDAIGTIHEPAFANNSLLGNLGAPLRVGSDSEDDDDIDEISVEDQAEVVEKSKIEDHSEIIEVPRDPSDV</sequence>
<proteinExistence type="predicted"/>
<name>A0A4Y7PWV6_9AGAM</name>
<accession>A0A4Y7PWV6</accession>
<dbReference type="EMBL" id="ML170200">
    <property type="protein sequence ID" value="TDL19089.1"/>
    <property type="molecule type" value="Genomic_DNA"/>
</dbReference>
<dbReference type="Proteomes" id="UP000294933">
    <property type="component" value="Unassembled WGS sequence"/>
</dbReference>
<organism evidence="1 2">
    <name type="scientific">Rickenella mellea</name>
    <dbReference type="NCBI Taxonomy" id="50990"/>
    <lineage>
        <taxon>Eukaryota</taxon>
        <taxon>Fungi</taxon>
        <taxon>Dikarya</taxon>
        <taxon>Basidiomycota</taxon>
        <taxon>Agaricomycotina</taxon>
        <taxon>Agaricomycetes</taxon>
        <taxon>Hymenochaetales</taxon>
        <taxon>Rickenellaceae</taxon>
        <taxon>Rickenella</taxon>
    </lineage>
</organism>
<gene>
    <name evidence="1" type="ORF">BD410DRAFT_842345</name>
</gene>
<reference evidence="1 2" key="1">
    <citation type="submission" date="2018-06" db="EMBL/GenBank/DDBJ databases">
        <title>A transcriptomic atlas of mushroom development highlights an independent origin of complex multicellularity.</title>
        <authorList>
            <consortium name="DOE Joint Genome Institute"/>
            <person name="Krizsan K."/>
            <person name="Almasi E."/>
            <person name="Merenyi Z."/>
            <person name="Sahu N."/>
            <person name="Viragh M."/>
            <person name="Koszo T."/>
            <person name="Mondo S."/>
            <person name="Kiss B."/>
            <person name="Balint B."/>
            <person name="Kues U."/>
            <person name="Barry K."/>
            <person name="Hegedus J.C."/>
            <person name="Henrissat B."/>
            <person name="Johnson J."/>
            <person name="Lipzen A."/>
            <person name="Ohm R."/>
            <person name="Nagy I."/>
            <person name="Pangilinan J."/>
            <person name="Yan J."/>
            <person name="Xiong Y."/>
            <person name="Grigoriev I.V."/>
            <person name="Hibbett D.S."/>
            <person name="Nagy L.G."/>
        </authorList>
    </citation>
    <scope>NUCLEOTIDE SEQUENCE [LARGE SCALE GENOMIC DNA]</scope>
    <source>
        <strain evidence="1 2">SZMC22713</strain>
    </source>
</reference>
<dbReference type="AlphaFoldDB" id="A0A4Y7PWV6"/>